<evidence type="ECO:0000256" key="3">
    <source>
        <dbReference type="ARBA" id="ARBA00022475"/>
    </source>
</evidence>
<evidence type="ECO:0000256" key="5">
    <source>
        <dbReference type="ARBA" id="ARBA00022741"/>
    </source>
</evidence>
<dbReference type="PROSITE" id="PS50893">
    <property type="entry name" value="ABC_TRANSPORTER_2"/>
    <property type="match status" value="1"/>
</dbReference>
<protein>
    <submittedName>
        <fullName evidence="12">ABC transporter ATP-binding protein</fullName>
    </submittedName>
</protein>
<proteinExistence type="inferred from homology"/>
<feature type="domain" description="ABC transporter" evidence="11">
    <location>
        <begin position="9"/>
        <end position="245"/>
    </location>
</feature>
<evidence type="ECO:0000256" key="1">
    <source>
        <dbReference type="ARBA" id="ARBA00005417"/>
    </source>
</evidence>
<evidence type="ECO:0000256" key="7">
    <source>
        <dbReference type="ARBA" id="ARBA00023004"/>
    </source>
</evidence>
<evidence type="ECO:0000313" key="13">
    <source>
        <dbReference type="Proteomes" id="UP001597299"/>
    </source>
</evidence>
<evidence type="ECO:0000259" key="11">
    <source>
        <dbReference type="PROSITE" id="PS50893"/>
    </source>
</evidence>
<dbReference type="SMART" id="SM00382">
    <property type="entry name" value="AAA"/>
    <property type="match status" value="1"/>
</dbReference>
<evidence type="ECO:0000313" key="12">
    <source>
        <dbReference type="EMBL" id="MFD2141109.1"/>
    </source>
</evidence>
<dbReference type="Pfam" id="PF00005">
    <property type="entry name" value="ABC_tran"/>
    <property type="match status" value="1"/>
</dbReference>
<name>A0ABW4YYA8_9HYPH</name>
<reference evidence="13" key="1">
    <citation type="journal article" date="2019" name="Int. J. Syst. Evol. Microbiol.">
        <title>The Global Catalogue of Microorganisms (GCM) 10K type strain sequencing project: providing services to taxonomists for standard genome sequencing and annotation.</title>
        <authorList>
            <consortium name="The Broad Institute Genomics Platform"/>
            <consortium name="The Broad Institute Genome Sequencing Center for Infectious Disease"/>
            <person name="Wu L."/>
            <person name="Ma J."/>
        </authorList>
    </citation>
    <scope>NUCLEOTIDE SEQUENCE [LARGE SCALE GENOMIC DNA]</scope>
    <source>
        <strain evidence="13">CCM 7435</strain>
    </source>
</reference>
<evidence type="ECO:0000256" key="10">
    <source>
        <dbReference type="SAM" id="MobiDB-lite"/>
    </source>
</evidence>
<comment type="similarity">
    <text evidence="1">Belongs to the ABC transporter superfamily.</text>
</comment>
<dbReference type="EMBL" id="JBHUHD010000001">
    <property type="protein sequence ID" value="MFD2141109.1"/>
    <property type="molecule type" value="Genomic_DNA"/>
</dbReference>
<evidence type="ECO:0000256" key="2">
    <source>
        <dbReference type="ARBA" id="ARBA00022448"/>
    </source>
</evidence>
<keyword evidence="2" id="KW-0813">Transport</keyword>
<keyword evidence="3" id="KW-1003">Cell membrane</keyword>
<dbReference type="SUPFAM" id="SSF52540">
    <property type="entry name" value="P-loop containing nucleoside triphosphate hydrolases"/>
    <property type="match status" value="1"/>
</dbReference>
<dbReference type="PANTHER" id="PTHR42781">
    <property type="entry name" value="SPERMIDINE/PUTRESCINE IMPORT ATP-BINDING PROTEIN POTA"/>
    <property type="match status" value="1"/>
</dbReference>
<evidence type="ECO:0000256" key="4">
    <source>
        <dbReference type="ARBA" id="ARBA00022496"/>
    </source>
</evidence>
<dbReference type="RefSeq" id="WP_213350362.1">
    <property type="nucleotide sequence ID" value="NZ_JAHBGB010000002.1"/>
</dbReference>
<feature type="region of interest" description="Disordered" evidence="10">
    <location>
        <begin position="354"/>
        <end position="373"/>
    </location>
</feature>
<keyword evidence="6 12" id="KW-0067">ATP-binding</keyword>
<dbReference type="Gene3D" id="3.40.50.300">
    <property type="entry name" value="P-loop containing nucleotide triphosphate hydrolases"/>
    <property type="match status" value="1"/>
</dbReference>
<dbReference type="InterPro" id="IPR050093">
    <property type="entry name" value="ABC_SmlMolc_Importer"/>
</dbReference>
<comment type="caution">
    <text evidence="12">The sequence shown here is derived from an EMBL/GenBank/DDBJ whole genome shotgun (WGS) entry which is preliminary data.</text>
</comment>
<dbReference type="PROSITE" id="PS00211">
    <property type="entry name" value="ABC_TRANSPORTER_1"/>
    <property type="match status" value="1"/>
</dbReference>
<keyword evidence="7" id="KW-0408">Iron</keyword>
<dbReference type="CDD" id="cd03259">
    <property type="entry name" value="ABC_Carb_Solutes_like"/>
    <property type="match status" value="1"/>
</dbReference>
<gene>
    <name evidence="12" type="ORF">ACFSNC_11900</name>
</gene>
<sequence length="373" mass="38818">MSSDTSPAVSVRGLGLSYGPARILDEVGFDVAPGKVLALLGPSGCGKTTLLQLVAGLLAPSAGRIEILGVPVADAALGRFVPPEARGLGMVFQDYALWPHMSVAGNVGFPLEMRGVPSAERRARVAAALERVGLGAMAERRPSDMSGGQQQRVALARAIVAEPPLVLFDEPLSNLDPELREAMVGEIGALVAQLGLTALYVTHDRTEAFALAHQVAVMRGGRIVQMAAPETLIAEPASPEVAEFLNLGCLLPMRRSEAGWLIEGTDMSIGPGGPAAEAARLLLPARATLVGPAIEGRPRAEVIRTRFRGDGHVLTLRLCGTALDIQLASPRRAAIGEIVGLFCPPQDLRWFADPVTSSPTNAASSSGTSSAAA</sequence>
<dbReference type="InterPro" id="IPR015853">
    <property type="entry name" value="ABC_transpr_FbpC"/>
</dbReference>
<dbReference type="GO" id="GO:0005524">
    <property type="term" value="F:ATP binding"/>
    <property type="evidence" value="ECO:0007669"/>
    <property type="project" value="UniProtKB-KW"/>
</dbReference>
<evidence type="ECO:0000256" key="9">
    <source>
        <dbReference type="ARBA" id="ARBA00023136"/>
    </source>
</evidence>
<keyword evidence="8" id="KW-0406">Ion transport</keyword>
<evidence type="ECO:0000256" key="8">
    <source>
        <dbReference type="ARBA" id="ARBA00023065"/>
    </source>
</evidence>
<dbReference type="InterPro" id="IPR003439">
    <property type="entry name" value="ABC_transporter-like_ATP-bd"/>
</dbReference>
<organism evidence="12 13">
    <name type="scientific">Ancylobacter oerskovii</name>
    <dbReference type="NCBI Taxonomy" id="459519"/>
    <lineage>
        <taxon>Bacteria</taxon>
        <taxon>Pseudomonadati</taxon>
        <taxon>Pseudomonadota</taxon>
        <taxon>Alphaproteobacteria</taxon>
        <taxon>Hyphomicrobiales</taxon>
        <taxon>Xanthobacteraceae</taxon>
        <taxon>Ancylobacter</taxon>
    </lineage>
</organism>
<dbReference type="PANTHER" id="PTHR42781:SF4">
    <property type="entry name" value="SPERMIDINE_PUTRESCINE IMPORT ATP-BINDING PROTEIN POTA"/>
    <property type="match status" value="1"/>
</dbReference>
<feature type="compositionally biased region" description="Low complexity" evidence="10">
    <location>
        <begin position="356"/>
        <end position="373"/>
    </location>
</feature>
<dbReference type="InterPro" id="IPR003593">
    <property type="entry name" value="AAA+_ATPase"/>
</dbReference>
<dbReference type="Proteomes" id="UP001597299">
    <property type="component" value="Unassembled WGS sequence"/>
</dbReference>
<keyword evidence="13" id="KW-1185">Reference proteome</keyword>
<keyword evidence="4" id="KW-0410">Iron transport</keyword>
<keyword evidence="9" id="KW-0472">Membrane</keyword>
<keyword evidence="5" id="KW-0547">Nucleotide-binding</keyword>
<dbReference type="InterPro" id="IPR017871">
    <property type="entry name" value="ABC_transporter-like_CS"/>
</dbReference>
<accession>A0ABW4YYA8</accession>
<evidence type="ECO:0000256" key="6">
    <source>
        <dbReference type="ARBA" id="ARBA00022840"/>
    </source>
</evidence>
<dbReference type="InterPro" id="IPR027417">
    <property type="entry name" value="P-loop_NTPase"/>
</dbReference>